<sequence>MDLPAEVYARVFEIGVWKWGIGFLAPLRLTCRQWNDIVLSTPRLYGIINVGRGYIRKQLDLAKSAPISLTVPSSSSIAESTENILLSTARNWIYADIPVRFLITIGSGNALGGLQSLHLHSWFLDSKGKEIPSDVFDNFWETAPKNLQYFSAMNAQCRSLRPLLTSSIIDLELHRPTGRDSDSLAQYHHYNYWGRALRPRLPLDLMCDVVRRLPRLQRLVLAHAELTRVLESSAPARILLERLEELDLTDIGGIAHLLSRLQVPALRTLNANQTSSDSSNVTWKVVFMQWSQEGWIPLELHTLEMAACLEAADMPYFEAWIERLPELLRLYWDAEDIDIIPMLKDGKLASSLRELNTVGYEDFDDVLEMARNRKGTLRVLSIPYCGECNEAGKAEMLSLVDEVKCACLTCQMTGMSTV</sequence>
<protein>
    <recommendedName>
        <fullName evidence="3">F-box domain-containing protein</fullName>
    </recommendedName>
</protein>
<gene>
    <name evidence="1" type="ORF">CYLTODRAFT_491511</name>
</gene>
<name>A0A0D7B7C9_9AGAR</name>
<dbReference type="AlphaFoldDB" id="A0A0D7B7C9"/>
<keyword evidence="2" id="KW-1185">Reference proteome</keyword>
<dbReference type="SUPFAM" id="SSF52058">
    <property type="entry name" value="L domain-like"/>
    <property type="match status" value="1"/>
</dbReference>
<dbReference type="EMBL" id="KN880556">
    <property type="protein sequence ID" value="KIY66382.1"/>
    <property type="molecule type" value="Genomic_DNA"/>
</dbReference>
<evidence type="ECO:0000313" key="1">
    <source>
        <dbReference type="EMBL" id="KIY66382.1"/>
    </source>
</evidence>
<dbReference type="OrthoDB" id="3062612at2759"/>
<evidence type="ECO:0008006" key="3">
    <source>
        <dbReference type="Google" id="ProtNLM"/>
    </source>
</evidence>
<organism evidence="1 2">
    <name type="scientific">Cylindrobasidium torrendii FP15055 ss-10</name>
    <dbReference type="NCBI Taxonomy" id="1314674"/>
    <lineage>
        <taxon>Eukaryota</taxon>
        <taxon>Fungi</taxon>
        <taxon>Dikarya</taxon>
        <taxon>Basidiomycota</taxon>
        <taxon>Agaricomycotina</taxon>
        <taxon>Agaricomycetes</taxon>
        <taxon>Agaricomycetidae</taxon>
        <taxon>Agaricales</taxon>
        <taxon>Marasmiineae</taxon>
        <taxon>Physalacriaceae</taxon>
        <taxon>Cylindrobasidium</taxon>
    </lineage>
</organism>
<reference evidence="1 2" key="1">
    <citation type="journal article" date="2015" name="Fungal Genet. Biol.">
        <title>Evolution of novel wood decay mechanisms in Agaricales revealed by the genome sequences of Fistulina hepatica and Cylindrobasidium torrendii.</title>
        <authorList>
            <person name="Floudas D."/>
            <person name="Held B.W."/>
            <person name="Riley R."/>
            <person name="Nagy L.G."/>
            <person name="Koehler G."/>
            <person name="Ransdell A.S."/>
            <person name="Younus H."/>
            <person name="Chow J."/>
            <person name="Chiniquy J."/>
            <person name="Lipzen A."/>
            <person name="Tritt A."/>
            <person name="Sun H."/>
            <person name="Haridas S."/>
            <person name="LaButti K."/>
            <person name="Ohm R.A."/>
            <person name="Kues U."/>
            <person name="Blanchette R.A."/>
            <person name="Grigoriev I.V."/>
            <person name="Minto R.E."/>
            <person name="Hibbett D.S."/>
        </authorList>
    </citation>
    <scope>NUCLEOTIDE SEQUENCE [LARGE SCALE GENOMIC DNA]</scope>
    <source>
        <strain evidence="1 2">FP15055 ss-10</strain>
    </source>
</reference>
<accession>A0A0D7B7C9</accession>
<dbReference type="Proteomes" id="UP000054007">
    <property type="component" value="Unassembled WGS sequence"/>
</dbReference>
<evidence type="ECO:0000313" key="2">
    <source>
        <dbReference type="Proteomes" id="UP000054007"/>
    </source>
</evidence>
<proteinExistence type="predicted"/>